<evidence type="ECO:0000256" key="10">
    <source>
        <dbReference type="ARBA" id="ARBA00023102"/>
    </source>
</evidence>
<dbReference type="EC" id="3.5.4.19" evidence="11"/>
<feature type="binding site" evidence="11">
    <location>
        <position position="83"/>
    </location>
    <ligand>
        <name>Mg(2+)</name>
        <dbReference type="ChEBI" id="CHEBI:18420"/>
    </ligand>
</feature>
<dbReference type="HAMAP" id="MF_01021">
    <property type="entry name" value="HisI"/>
    <property type="match status" value="1"/>
</dbReference>
<keyword evidence="11" id="KW-0479">Metal-binding</keyword>
<evidence type="ECO:0000313" key="14">
    <source>
        <dbReference type="Proteomes" id="UP000074119"/>
    </source>
</evidence>
<organism evidence="13 14">
    <name type="scientific">Zhongshania aliphaticivorans</name>
    <dbReference type="NCBI Taxonomy" id="1470434"/>
    <lineage>
        <taxon>Bacteria</taxon>
        <taxon>Pseudomonadati</taxon>
        <taxon>Pseudomonadota</taxon>
        <taxon>Gammaproteobacteria</taxon>
        <taxon>Cellvibrionales</taxon>
        <taxon>Spongiibacteraceae</taxon>
        <taxon>Zhongshania</taxon>
    </lineage>
</organism>
<comment type="catalytic activity">
    <reaction evidence="2">
        <text>1-(5-phospho-beta-D-ribosyl)-ATP + H2O = 1-(5-phospho-beta-D-ribosyl)-5'-AMP + diphosphate + H(+)</text>
        <dbReference type="Rhea" id="RHEA:22828"/>
        <dbReference type="ChEBI" id="CHEBI:15377"/>
        <dbReference type="ChEBI" id="CHEBI:15378"/>
        <dbReference type="ChEBI" id="CHEBI:33019"/>
        <dbReference type="ChEBI" id="CHEBI:59457"/>
        <dbReference type="ChEBI" id="CHEBI:73183"/>
        <dbReference type="EC" id="3.6.1.31"/>
    </reaction>
</comment>
<evidence type="ECO:0000259" key="12">
    <source>
        <dbReference type="Pfam" id="PF01502"/>
    </source>
</evidence>
<evidence type="ECO:0000256" key="5">
    <source>
        <dbReference type="ARBA" id="ARBA00007731"/>
    </source>
</evidence>
<name>A0A127M2V7_9GAMM</name>
<keyword evidence="7 11" id="KW-0963">Cytoplasm</keyword>
<comment type="similarity">
    <text evidence="11">Belongs to the PRA-CH family.</text>
</comment>
<dbReference type="GO" id="GO:0005737">
    <property type="term" value="C:cytoplasm"/>
    <property type="evidence" value="ECO:0007669"/>
    <property type="project" value="UniProtKB-SubCell"/>
</dbReference>
<evidence type="ECO:0000256" key="3">
    <source>
        <dbReference type="ARBA" id="ARBA00005169"/>
    </source>
</evidence>
<dbReference type="UniPathway" id="UPA00031">
    <property type="reaction ID" value="UER00008"/>
</dbReference>
<feature type="domain" description="Phosphoribosyl-AMP cyclohydrolase" evidence="12">
    <location>
        <begin position="36"/>
        <end position="110"/>
    </location>
</feature>
<comment type="similarity">
    <text evidence="6">In the N-terminal section; belongs to the PRA-CH family.</text>
</comment>
<dbReference type="KEGG" id="zal:AZF00_04235"/>
<protein>
    <recommendedName>
        <fullName evidence="11">Phosphoribosyl-AMP cyclohydrolase</fullName>
        <shortName evidence="11">PRA-CH</shortName>
        <ecNumber evidence="11">3.5.4.19</ecNumber>
    </recommendedName>
</protein>
<dbReference type="EMBL" id="CP014544">
    <property type="protein sequence ID" value="AMO67552.1"/>
    <property type="molecule type" value="Genomic_DNA"/>
</dbReference>
<dbReference type="InterPro" id="IPR026660">
    <property type="entry name" value="PRA-CH"/>
</dbReference>
<evidence type="ECO:0000256" key="2">
    <source>
        <dbReference type="ARBA" id="ARBA00001460"/>
    </source>
</evidence>
<keyword evidence="11" id="KW-0862">Zinc</keyword>
<feature type="binding site" evidence="11">
    <location>
        <position position="87"/>
    </location>
    <ligand>
        <name>Mg(2+)</name>
        <dbReference type="ChEBI" id="CHEBI:18420"/>
    </ligand>
</feature>
<comment type="similarity">
    <text evidence="5">In the C-terminal section; belongs to the PRA-PH family.</text>
</comment>
<evidence type="ECO:0000256" key="8">
    <source>
        <dbReference type="ARBA" id="ARBA00022605"/>
    </source>
</evidence>
<feature type="binding site" evidence="11">
    <location>
        <position position="85"/>
    </location>
    <ligand>
        <name>Mg(2+)</name>
        <dbReference type="ChEBI" id="CHEBI:18420"/>
    </ligand>
</feature>
<dbReference type="AlphaFoldDB" id="A0A127M2V7"/>
<evidence type="ECO:0000256" key="9">
    <source>
        <dbReference type="ARBA" id="ARBA00022801"/>
    </source>
</evidence>
<dbReference type="InterPro" id="IPR038019">
    <property type="entry name" value="PRib_AMP_CycHydrolase_sf"/>
</dbReference>
<keyword evidence="8 11" id="KW-0028">Amino-acid biosynthesis</keyword>
<gene>
    <name evidence="11 13" type="primary">hisI</name>
    <name evidence="13" type="ORF">AZF00_04235</name>
</gene>
<sequence length="137" mass="15265">MSSKPNTSPWLEQVKWNADGLVAAIAQDAKSGRVLMMAWMNSESLQLTISSGDAVYWSRSRNKLWRKGESSGHVQKIHSIALDCDGDALLMQVEQIGGIACHTGRESCFYRQLKGDNWQSMEAVLKDPATMYKSVDQ</sequence>
<dbReference type="InterPro" id="IPR002496">
    <property type="entry name" value="PRib_AMP_CycHydrolase_dom"/>
</dbReference>
<comment type="pathway">
    <text evidence="4">Amino-acid biosynthesis; L-histidine biosynthesis; L-histidine from 5-phospho-alpha-D-ribose 1-diphosphate: step 2/9.</text>
</comment>
<keyword evidence="11" id="KW-0460">Magnesium</keyword>
<dbReference type="Gene3D" id="3.10.20.810">
    <property type="entry name" value="Phosphoribosyl-AMP cyclohydrolase"/>
    <property type="match status" value="1"/>
</dbReference>
<dbReference type="FunFam" id="3.10.20.810:FF:000001">
    <property type="entry name" value="Histidine biosynthesis bifunctional protein HisIE"/>
    <property type="match status" value="1"/>
</dbReference>
<dbReference type="PANTHER" id="PTHR42945:SF1">
    <property type="entry name" value="HISTIDINE BIOSYNTHESIS BIFUNCTIONAL PROTEIN HIS7"/>
    <property type="match status" value="1"/>
</dbReference>
<comment type="cofactor">
    <cofactor evidence="11">
        <name>Zn(2+)</name>
        <dbReference type="ChEBI" id="CHEBI:29105"/>
    </cofactor>
    <text evidence="11">Binds 1 zinc ion per subunit.</text>
</comment>
<feature type="binding site" evidence="11">
    <location>
        <position position="101"/>
    </location>
    <ligand>
        <name>Zn(2+)</name>
        <dbReference type="ChEBI" id="CHEBI:29105"/>
        <note>ligand shared between dimeric partners</note>
    </ligand>
</feature>
<evidence type="ECO:0000256" key="6">
    <source>
        <dbReference type="ARBA" id="ARBA00008299"/>
    </source>
</evidence>
<reference evidence="13 14" key="1">
    <citation type="submission" date="2015-12" db="EMBL/GenBank/DDBJ databases">
        <authorList>
            <person name="Shamseldin A."/>
            <person name="Moawad H."/>
            <person name="Abd El-Rahim W.M."/>
            <person name="Sadowsky M.J."/>
        </authorList>
    </citation>
    <scope>NUCLEOTIDE SEQUENCE [LARGE SCALE GENOMIC DNA]</scope>
    <source>
        <strain evidence="13 14">SM2</strain>
    </source>
</reference>
<dbReference type="Gene3D" id="4.10.80.70">
    <property type="match status" value="1"/>
</dbReference>
<dbReference type="GO" id="GO:0004635">
    <property type="term" value="F:phosphoribosyl-AMP cyclohydrolase activity"/>
    <property type="evidence" value="ECO:0007669"/>
    <property type="project" value="UniProtKB-UniRule"/>
</dbReference>
<dbReference type="GO" id="GO:0008270">
    <property type="term" value="F:zinc ion binding"/>
    <property type="evidence" value="ECO:0007669"/>
    <property type="project" value="UniProtKB-UniRule"/>
</dbReference>
<dbReference type="GO" id="GO:0000105">
    <property type="term" value="P:L-histidine biosynthetic process"/>
    <property type="evidence" value="ECO:0007669"/>
    <property type="project" value="UniProtKB-UniRule"/>
</dbReference>
<dbReference type="Proteomes" id="UP000074119">
    <property type="component" value="Chromosome"/>
</dbReference>
<accession>A0A127M2V7</accession>
<dbReference type="RefSeq" id="WP_008246184.1">
    <property type="nucleotide sequence ID" value="NZ_CP014544.1"/>
</dbReference>
<comment type="subcellular location">
    <subcellularLocation>
        <location evidence="11">Cytoplasm</location>
    </subcellularLocation>
</comment>
<comment type="subunit">
    <text evidence="11">Homodimer.</text>
</comment>
<comment type="pathway">
    <text evidence="3 11">Amino-acid biosynthesis; L-histidine biosynthesis; L-histidine from 5-phospho-alpha-D-ribose 1-diphosphate: step 3/9.</text>
</comment>
<evidence type="ECO:0000256" key="1">
    <source>
        <dbReference type="ARBA" id="ARBA00000024"/>
    </source>
</evidence>
<dbReference type="GO" id="GO:0004636">
    <property type="term" value="F:phosphoribosyl-ATP diphosphatase activity"/>
    <property type="evidence" value="ECO:0007669"/>
    <property type="project" value="UniProtKB-EC"/>
</dbReference>
<feature type="binding site" evidence="11">
    <location>
        <position position="108"/>
    </location>
    <ligand>
        <name>Zn(2+)</name>
        <dbReference type="ChEBI" id="CHEBI:29105"/>
        <note>ligand shared between dimeric partners</note>
    </ligand>
</feature>
<evidence type="ECO:0000256" key="7">
    <source>
        <dbReference type="ARBA" id="ARBA00022490"/>
    </source>
</evidence>
<feature type="binding site" evidence="11">
    <location>
        <position position="84"/>
    </location>
    <ligand>
        <name>Zn(2+)</name>
        <dbReference type="ChEBI" id="CHEBI:29105"/>
        <note>ligand shared between dimeric partners</note>
    </ligand>
</feature>
<keyword evidence="10 11" id="KW-0368">Histidine biosynthesis</keyword>
<dbReference type="NCBIfam" id="NF000768">
    <property type="entry name" value="PRK00051.1"/>
    <property type="match status" value="1"/>
</dbReference>
<keyword evidence="9 11" id="KW-0378">Hydrolase</keyword>
<proteinExistence type="inferred from homology"/>
<dbReference type="PANTHER" id="PTHR42945">
    <property type="entry name" value="HISTIDINE BIOSYNTHESIS BIFUNCTIONAL PROTEIN"/>
    <property type="match status" value="1"/>
</dbReference>
<comment type="cofactor">
    <cofactor evidence="11">
        <name>Mg(2+)</name>
        <dbReference type="ChEBI" id="CHEBI:18420"/>
    </cofactor>
    <text evidence="11">Binds 1 Mg(2+) ion per subunit.</text>
</comment>
<comment type="catalytic activity">
    <reaction evidence="1 11">
        <text>1-(5-phospho-beta-D-ribosyl)-5'-AMP + H2O = 1-(5-phospho-beta-D-ribosyl)-5-[(5-phospho-beta-D-ribosylamino)methylideneamino]imidazole-4-carboxamide</text>
        <dbReference type="Rhea" id="RHEA:20049"/>
        <dbReference type="ChEBI" id="CHEBI:15377"/>
        <dbReference type="ChEBI" id="CHEBI:58435"/>
        <dbReference type="ChEBI" id="CHEBI:59457"/>
        <dbReference type="EC" id="3.5.4.19"/>
    </reaction>
</comment>
<dbReference type="SUPFAM" id="SSF141734">
    <property type="entry name" value="HisI-like"/>
    <property type="match status" value="1"/>
</dbReference>
<evidence type="ECO:0000256" key="11">
    <source>
        <dbReference type="HAMAP-Rule" id="MF_01021"/>
    </source>
</evidence>
<comment type="function">
    <text evidence="11">Catalyzes the hydrolysis of the adenine ring of phosphoribosyl-AMP.</text>
</comment>
<evidence type="ECO:0000256" key="4">
    <source>
        <dbReference type="ARBA" id="ARBA00005204"/>
    </source>
</evidence>
<dbReference type="GO" id="GO:0000287">
    <property type="term" value="F:magnesium ion binding"/>
    <property type="evidence" value="ECO:0007669"/>
    <property type="project" value="UniProtKB-UniRule"/>
</dbReference>
<dbReference type="Pfam" id="PF01502">
    <property type="entry name" value="PRA-CH"/>
    <property type="match status" value="1"/>
</dbReference>
<evidence type="ECO:0000313" key="13">
    <source>
        <dbReference type="EMBL" id="AMO67552.1"/>
    </source>
</evidence>
<dbReference type="STRING" id="1470434.AZF00_04235"/>